<dbReference type="Proteomes" id="UP000177309">
    <property type="component" value="Unassembled WGS sequence"/>
</dbReference>
<evidence type="ECO:0000313" key="2">
    <source>
        <dbReference type="EMBL" id="OGC34717.1"/>
    </source>
</evidence>
<comment type="caution">
    <text evidence="2">The sequence shown here is derived from an EMBL/GenBank/DDBJ whole genome shotgun (WGS) entry which is preliminary data.</text>
</comment>
<dbReference type="AlphaFoldDB" id="A0A1F4TQ03"/>
<organism evidence="2 3">
    <name type="scientific">candidate division WOR-1 bacterium RIFOXYC2_FULL_41_25</name>
    <dbReference type="NCBI Taxonomy" id="1802586"/>
    <lineage>
        <taxon>Bacteria</taxon>
        <taxon>Bacillati</taxon>
        <taxon>Saganbacteria</taxon>
    </lineage>
</organism>
<protein>
    <recommendedName>
        <fullName evidence="4">Outer membrane protein beta-barrel domain-containing protein</fullName>
    </recommendedName>
</protein>
<feature type="signal peptide" evidence="1">
    <location>
        <begin position="1"/>
        <end position="20"/>
    </location>
</feature>
<reference evidence="2 3" key="1">
    <citation type="journal article" date="2016" name="Nat. Commun.">
        <title>Thousands of microbial genomes shed light on interconnected biogeochemical processes in an aquifer system.</title>
        <authorList>
            <person name="Anantharaman K."/>
            <person name="Brown C.T."/>
            <person name="Hug L.A."/>
            <person name="Sharon I."/>
            <person name="Castelle C.J."/>
            <person name="Probst A.J."/>
            <person name="Thomas B.C."/>
            <person name="Singh A."/>
            <person name="Wilkins M.J."/>
            <person name="Karaoz U."/>
            <person name="Brodie E.L."/>
            <person name="Williams K.H."/>
            <person name="Hubbard S.S."/>
            <person name="Banfield J.F."/>
        </authorList>
    </citation>
    <scope>NUCLEOTIDE SEQUENCE [LARGE SCALE GENOMIC DNA]</scope>
</reference>
<dbReference type="InterPro" id="IPR011250">
    <property type="entry name" value="OMP/PagP_B-barrel"/>
</dbReference>
<gene>
    <name evidence="2" type="ORF">A2462_03240</name>
</gene>
<feature type="chain" id="PRO_5009514638" description="Outer membrane protein beta-barrel domain-containing protein" evidence="1">
    <location>
        <begin position="21"/>
        <end position="181"/>
    </location>
</feature>
<proteinExistence type="predicted"/>
<keyword evidence="1" id="KW-0732">Signal</keyword>
<dbReference type="SUPFAM" id="SSF56925">
    <property type="entry name" value="OMPA-like"/>
    <property type="match status" value="1"/>
</dbReference>
<dbReference type="EMBL" id="MEUI01000013">
    <property type="protein sequence ID" value="OGC34717.1"/>
    <property type="molecule type" value="Genomic_DNA"/>
</dbReference>
<evidence type="ECO:0000313" key="3">
    <source>
        <dbReference type="Proteomes" id="UP000177309"/>
    </source>
</evidence>
<evidence type="ECO:0000256" key="1">
    <source>
        <dbReference type="SAM" id="SignalP"/>
    </source>
</evidence>
<accession>A0A1F4TQ03</accession>
<sequence length="181" mass="19341">MRNVLITCLLLVFLGQASFAASLAFSLDAKTVSYVTSVGNYSSTKNIDPIYGIGIVLSVPLKKKLSLRFEGQYNTLASFTNGLGQKTDLSMFPLQVSLQTNAGGLYLGGGINYTLWTSSIGGNSISENNGIGYQVYAGLDNLIFGNLELKYTYMAASFSFLGTTINQAAGTISLGTKIWLI</sequence>
<evidence type="ECO:0008006" key="4">
    <source>
        <dbReference type="Google" id="ProtNLM"/>
    </source>
</evidence>
<name>A0A1F4TQ03_UNCSA</name>